<dbReference type="AlphaFoldDB" id="A0A0C9SKS7"/>
<dbReference type="Proteomes" id="UP000053263">
    <property type="component" value="Unassembled WGS sequence"/>
</dbReference>
<evidence type="ECO:0000313" key="2">
    <source>
        <dbReference type="Proteomes" id="UP000053263"/>
    </source>
</evidence>
<name>A0A0C9SKS7_PLICR</name>
<proteinExistence type="predicted"/>
<sequence length="236" mass="26466">MPMSWISPWKFKMDDEHMSTERNAGVWSLFTSIQRCFLSSWPKAGCGEVERAPTLFPCFIPWTSPQGHFRRGHRHSTATQDVSRRGSAALTQPGRLFDDNALRNFAKTFREEAQKERQDAQSTALEVATSGCKVSVSEVDRSLSFVSEEENEGVSYSDGGSSDSNGRRSVRRLDSLMEDSRNALSIKFGLCAITEVTRIYLASRIPFSAYQAKATRIRTSPTTQRGYQGAFNGRQD</sequence>
<accession>A0A0C9SKS7</accession>
<protein>
    <submittedName>
        <fullName evidence="1">Uncharacterized protein</fullName>
    </submittedName>
</protein>
<keyword evidence="2" id="KW-1185">Reference proteome</keyword>
<gene>
    <name evidence="1" type="ORF">PLICRDRAFT_358455</name>
</gene>
<dbReference type="HOGENOM" id="CLU_1175850_0_0_1"/>
<dbReference type="EMBL" id="KN832571">
    <property type="protein sequence ID" value="KII84256.1"/>
    <property type="molecule type" value="Genomic_DNA"/>
</dbReference>
<reference evidence="1 2" key="1">
    <citation type="submission" date="2014-06" db="EMBL/GenBank/DDBJ databases">
        <title>Evolutionary Origins and Diversification of the Mycorrhizal Mutualists.</title>
        <authorList>
            <consortium name="DOE Joint Genome Institute"/>
            <consortium name="Mycorrhizal Genomics Consortium"/>
            <person name="Kohler A."/>
            <person name="Kuo A."/>
            <person name="Nagy L.G."/>
            <person name="Floudas D."/>
            <person name="Copeland A."/>
            <person name="Barry K.W."/>
            <person name="Cichocki N."/>
            <person name="Veneault-Fourrey C."/>
            <person name="LaButti K."/>
            <person name="Lindquist E.A."/>
            <person name="Lipzen A."/>
            <person name="Lundell T."/>
            <person name="Morin E."/>
            <person name="Murat C."/>
            <person name="Riley R."/>
            <person name="Ohm R."/>
            <person name="Sun H."/>
            <person name="Tunlid A."/>
            <person name="Henrissat B."/>
            <person name="Grigoriev I.V."/>
            <person name="Hibbett D.S."/>
            <person name="Martin F."/>
        </authorList>
    </citation>
    <scope>NUCLEOTIDE SEQUENCE [LARGE SCALE GENOMIC DNA]</scope>
    <source>
        <strain evidence="1 2">FD-325 SS-3</strain>
    </source>
</reference>
<evidence type="ECO:0000313" key="1">
    <source>
        <dbReference type="EMBL" id="KII84256.1"/>
    </source>
</evidence>
<organism evidence="1 2">
    <name type="scientific">Plicaturopsis crispa FD-325 SS-3</name>
    <dbReference type="NCBI Taxonomy" id="944288"/>
    <lineage>
        <taxon>Eukaryota</taxon>
        <taxon>Fungi</taxon>
        <taxon>Dikarya</taxon>
        <taxon>Basidiomycota</taxon>
        <taxon>Agaricomycotina</taxon>
        <taxon>Agaricomycetes</taxon>
        <taxon>Agaricomycetidae</taxon>
        <taxon>Amylocorticiales</taxon>
        <taxon>Amylocorticiaceae</taxon>
        <taxon>Plicatura</taxon>
        <taxon>Plicaturopsis crispa</taxon>
    </lineage>
</organism>